<feature type="transmembrane region" description="Helical" evidence="7">
    <location>
        <begin position="103"/>
        <end position="125"/>
    </location>
</feature>
<feature type="transmembrane region" description="Helical" evidence="7">
    <location>
        <begin position="7"/>
        <end position="31"/>
    </location>
</feature>
<dbReference type="InterPro" id="IPR003362">
    <property type="entry name" value="Bact_transf"/>
</dbReference>
<dbReference type="Pfam" id="PF13727">
    <property type="entry name" value="CoA_binding_3"/>
    <property type="match status" value="1"/>
</dbReference>
<name>A0A9X1X4L7_9SPHI</name>
<dbReference type="Gene3D" id="3.40.50.720">
    <property type="entry name" value="NAD(P)-binding Rossmann-like Domain"/>
    <property type="match status" value="1"/>
</dbReference>
<feature type="domain" description="Bacterial sugar transferase" evidence="8">
    <location>
        <begin position="270"/>
        <end position="454"/>
    </location>
</feature>
<protein>
    <submittedName>
        <fullName evidence="9">Undecaprenyl-phosphate glucose phosphotransferase</fullName>
        <ecNumber evidence="9">2.7.8.31</ecNumber>
    </submittedName>
</protein>
<keyword evidence="5 7" id="KW-1133">Transmembrane helix</keyword>
<evidence type="ECO:0000256" key="1">
    <source>
        <dbReference type="ARBA" id="ARBA00004141"/>
    </source>
</evidence>
<evidence type="ECO:0000259" key="8">
    <source>
        <dbReference type="Pfam" id="PF02397"/>
    </source>
</evidence>
<sequence length="461" mass="53598">METRYFYVLRCALVLTDLILVNFCFSLGAQIANKYGFLAEQNYLRSNLLICNLIWLLCTAIYRLYSDATVHRVEAVYKATARSYVLHIFLFLAFLFMSKQNEFSRNFLVCFYTVMALAFLLSRFLGTYVTTVITKNYDLRKAVAVLGKNEGGQKLASYLLKQNSLKFVGFLDQDYPIINNDGLLEVSSAREQLRTAANYGVEEVFVSVNADKMNDLNDLIEEGEKNCIRLKFVPDFSALEHNFKFDKMDNFTVLCARKEPLESIENRFKKRLFDIVVSLGVIVFIFSWLYPLLAILIKLQSKGPVLFAQLRSGRNNKPFWCYKFRSMAVNKDSDRTQATKNDSRVTPIGRILRKTSLDEFPQFFNVLLGYMSIVGPRPHMIAHTDQYSKIIDKYMVRQFLKPGITGWAQINGYRGETRENWMMEKRVEHDIWYMEHWSLTLDLKIVFMTVINIIKGEKNAY</sequence>
<dbReference type="EMBL" id="JALJEJ010000007">
    <property type="protein sequence ID" value="MCJ8211017.1"/>
    <property type="molecule type" value="Genomic_DNA"/>
</dbReference>
<dbReference type="InterPro" id="IPR017473">
    <property type="entry name" value="Undecaprenyl-P_gluc_Ptfrase"/>
</dbReference>
<evidence type="ECO:0000256" key="3">
    <source>
        <dbReference type="ARBA" id="ARBA00022679"/>
    </source>
</evidence>
<dbReference type="Proteomes" id="UP001139450">
    <property type="component" value="Unassembled WGS sequence"/>
</dbReference>
<comment type="subcellular location">
    <subcellularLocation>
        <location evidence="1">Membrane</location>
        <topology evidence="1">Multi-pass membrane protein</topology>
    </subcellularLocation>
</comment>
<comment type="caution">
    <text evidence="9">The sequence shown here is derived from an EMBL/GenBank/DDBJ whole genome shotgun (WGS) entry which is preliminary data.</text>
</comment>
<evidence type="ECO:0000256" key="2">
    <source>
        <dbReference type="ARBA" id="ARBA00006464"/>
    </source>
</evidence>
<evidence type="ECO:0000256" key="4">
    <source>
        <dbReference type="ARBA" id="ARBA00022692"/>
    </source>
</evidence>
<proteinExistence type="inferred from homology"/>
<comment type="similarity">
    <text evidence="2">Belongs to the bacterial sugar transferase family.</text>
</comment>
<dbReference type="PANTHER" id="PTHR30576">
    <property type="entry name" value="COLANIC BIOSYNTHESIS UDP-GLUCOSE LIPID CARRIER TRANSFERASE"/>
    <property type="match status" value="1"/>
</dbReference>
<dbReference type="Pfam" id="PF02397">
    <property type="entry name" value="Bac_transf"/>
    <property type="match status" value="1"/>
</dbReference>
<evidence type="ECO:0000256" key="7">
    <source>
        <dbReference type="SAM" id="Phobius"/>
    </source>
</evidence>
<feature type="transmembrane region" description="Helical" evidence="7">
    <location>
        <begin position="76"/>
        <end position="97"/>
    </location>
</feature>
<feature type="transmembrane region" description="Helical" evidence="7">
    <location>
        <begin position="272"/>
        <end position="297"/>
    </location>
</feature>
<dbReference type="GO" id="GO:0016020">
    <property type="term" value="C:membrane"/>
    <property type="evidence" value="ECO:0007669"/>
    <property type="project" value="UniProtKB-SubCell"/>
</dbReference>
<dbReference type="PANTHER" id="PTHR30576:SF0">
    <property type="entry name" value="UNDECAPRENYL-PHOSPHATE N-ACETYLGALACTOSAMINYL 1-PHOSPHATE TRANSFERASE-RELATED"/>
    <property type="match status" value="1"/>
</dbReference>
<feature type="transmembrane region" description="Helical" evidence="7">
    <location>
        <begin position="43"/>
        <end position="64"/>
    </location>
</feature>
<organism evidence="9 10">
    <name type="scientific">Mucilaginibacter straminoryzae</name>
    <dbReference type="NCBI Taxonomy" id="2932774"/>
    <lineage>
        <taxon>Bacteria</taxon>
        <taxon>Pseudomonadati</taxon>
        <taxon>Bacteroidota</taxon>
        <taxon>Sphingobacteriia</taxon>
        <taxon>Sphingobacteriales</taxon>
        <taxon>Sphingobacteriaceae</taxon>
        <taxon>Mucilaginibacter</taxon>
    </lineage>
</organism>
<gene>
    <name evidence="9" type="ORF">MUY27_14960</name>
</gene>
<dbReference type="NCBIfam" id="TIGR03023">
    <property type="entry name" value="WcaJ_sugtrans"/>
    <property type="match status" value="1"/>
</dbReference>
<evidence type="ECO:0000256" key="5">
    <source>
        <dbReference type="ARBA" id="ARBA00022989"/>
    </source>
</evidence>
<evidence type="ECO:0000313" key="9">
    <source>
        <dbReference type="EMBL" id="MCJ8211017.1"/>
    </source>
</evidence>
<dbReference type="EC" id="2.7.8.31" evidence="9"/>
<keyword evidence="3 9" id="KW-0808">Transferase</keyword>
<dbReference type="NCBIfam" id="TIGR03025">
    <property type="entry name" value="EPS_sugtrans"/>
    <property type="match status" value="1"/>
</dbReference>
<dbReference type="GO" id="GO:0089702">
    <property type="term" value="F:undecaprenyl-phosphate glucose phosphotransferase activity"/>
    <property type="evidence" value="ECO:0007669"/>
    <property type="project" value="UniProtKB-EC"/>
</dbReference>
<dbReference type="InterPro" id="IPR017475">
    <property type="entry name" value="EPS_sugar_tfrase"/>
</dbReference>
<keyword evidence="10" id="KW-1185">Reference proteome</keyword>
<evidence type="ECO:0000313" key="10">
    <source>
        <dbReference type="Proteomes" id="UP001139450"/>
    </source>
</evidence>
<dbReference type="AlphaFoldDB" id="A0A9X1X4L7"/>
<keyword evidence="6 7" id="KW-0472">Membrane</keyword>
<keyword evidence="4 7" id="KW-0812">Transmembrane</keyword>
<dbReference type="RefSeq" id="WP_245131200.1">
    <property type="nucleotide sequence ID" value="NZ_JALJEJ010000007.1"/>
</dbReference>
<evidence type="ECO:0000256" key="6">
    <source>
        <dbReference type="ARBA" id="ARBA00023136"/>
    </source>
</evidence>
<reference evidence="9" key="1">
    <citation type="submission" date="2022-04" db="EMBL/GenBank/DDBJ databases">
        <title>Mucilaginibacter sp. RS28 isolated from freshwater.</title>
        <authorList>
            <person name="Ko S.-R."/>
        </authorList>
    </citation>
    <scope>NUCLEOTIDE SEQUENCE</scope>
    <source>
        <strain evidence="9">RS28</strain>
    </source>
</reference>
<accession>A0A9X1X4L7</accession>